<keyword evidence="5" id="KW-1185">Reference proteome</keyword>
<accession>A0A9P1BEN1</accession>
<dbReference type="InterPro" id="IPR003768">
    <property type="entry name" value="ScpA"/>
</dbReference>
<dbReference type="Gene3D" id="6.10.250.2410">
    <property type="match status" value="1"/>
</dbReference>
<evidence type="ECO:0000313" key="2">
    <source>
        <dbReference type="EMBL" id="CAI3971972.1"/>
    </source>
</evidence>
<reference evidence="2" key="1">
    <citation type="submission" date="2022-10" db="EMBL/GenBank/DDBJ databases">
        <authorList>
            <person name="Chen Y."/>
            <person name="Dougan E. K."/>
            <person name="Chan C."/>
            <person name="Rhodes N."/>
            <person name="Thang M."/>
        </authorList>
    </citation>
    <scope>NUCLEOTIDE SEQUENCE</scope>
</reference>
<dbReference type="Proteomes" id="UP001152797">
    <property type="component" value="Unassembled WGS sequence"/>
</dbReference>
<dbReference type="HAMAP" id="MF_01805">
    <property type="entry name" value="ScpA"/>
    <property type="match status" value="1"/>
</dbReference>
<proteinExistence type="inferred from homology"/>
<reference evidence="3" key="2">
    <citation type="submission" date="2024-04" db="EMBL/GenBank/DDBJ databases">
        <authorList>
            <person name="Chen Y."/>
            <person name="Shah S."/>
            <person name="Dougan E. K."/>
            <person name="Thang M."/>
            <person name="Chan C."/>
        </authorList>
    </citation>
    <scope>NUCLEOTIDE SEQUENCE [LARGE SCALE GENOMIC DNA]</scope>
</reference>
<dbReference type="OrthoDB" id="10071381at2759"/>
<dbReference type="PANTHER" id="PTHR33969:SF2">
    <property type="entry name" value="SEGREGATION AND CONDENSATION PROTEIN A"/>
    <property type="match status" value="1"/>
</dbReference>
<gene>
    <name evidence="2" type="ORF">C1SCF055_LOCUS562</name>
</gene>
<evidence type="ECO:0000313" key="4">
    <source>
        <dbReference type="EMBL" id="CAL4759284.1"/>
    </source>
</evidence>
<evidence type="ECO:0000256" key="1">
    <source>
        <dbReference type="SAM" id="MobiDB-lite"/>
    </source>
</evidence>
<evidence type="ECO:0000313" key="3">
    <source>
        <dbReference type="EMBL" id="CAL1125347.1"/>
    </source>
</evidence>
<evidence type="ECO:0000313" key="5">
    <source>
        <dbReference type="Proteomes" id="UP001152797"/>
    </source>
</evidence>
<dbReference type="EMBL" id="CAMXCT020000001">
    <property type="protein sequence ID" value="CAL1125347.1"/>
    <property type="molecule type" value="Genomic_DNA"/>
</dbReference>
<sequence length="277" mass="31930">MNFRVDLDIFRGPLDLLLYLVRKHELEIVDIPIALITDQYLEHLEVLEFLDVNAVGDFLAMASMLVEIKSKSLLPRDDEEEDQPLEDPRKELVRQLLEYKKFKDAASILEDRSRSWQERFPRLENDLPPRERNLADEPIHDIELWDLVSALGRMARESKVSKTSSIVYDDTPIHVYMERIHGRLLKEGRVALADLITMPAHRSTIISLVLAILELTRHHGVRAEQNDLFGEIWVFPGEHMSKTLSVTQLDTYEHGSIEDDDETSAAQAEAEEAKPEE</sequence>
<comment type="caution">
    <text evidence="2">The sequence shown here is derived from an EMBL/GenBank/DDBJ whole genome shotgun (WGS) entry which is preliminary data.</text>
</comment>
<dbReference type="EMBL" id="CAMXCT010000001">
    <property type="protein sequence ID" value="CAI3971972.1"/>
    <property type="molecule type" value="Genomic_DNA"/>
</dbReference>
<dbReference type="PANTHER" id="PTHR33969">
    <property type="entry name" value="SEGREGATION AND CONDENSATION PROTEIN A"/>
    <property type="match status" value="1"/>
</dbReference>
<organism evidence="2">
    <name type="scientific">Cladocopium goreaui</name>
    <dbReference type="NCBI Taxonomy" id="2562237"/>
    <lineage>
        <taxon>Eukaryota</taxon>
        <taxon>Sar</taxon>
        <taxon>Alveolata</taxon>
        <taxon>Dinophyceae</taxon>
        <taxon>Suessiales</taxon>
        <taxon>Symbiodiniaceae</taxon>
        <taxon>Cladocopium</taxon>
    </lineage>
</organism>
<dbReference type="EMBL" id="CAMXCT030000001">
    <property type="protein sequence ID" value="CAL4759284.1"/>
    <property type="molecule type" value="Genomic_DNA"/>
</dbReference>
<name>A0A9P1BEN1_9DINO</name>
<protein>
    <submittedName>
        <fullName evidence="4">Segregation and condensation protein A</fullName>
    </submittedName>
</protein>
<dbReference type="AlphaFoldDB" id="A0A9P1BEN1"/>
<feature type="region of interest" description="Disordered" evidence="1">
    <location>
        <begin position="254"/>
        <end position="277"/>
    </location>
</feature>
<dbReference type="Pfam" id="PF02616">
    <property type="entry name" value="SMC_ScpA"/>
    <property type="match status" value="1"/>
</dbReference>